<protein>
    <submittedName>
        <fullName evidence="4">WAP four-disulfide core domain protein 5</fullName>
    </submittedName>
</protein>
<keyword evidence="1" id="KW-0732">Signal</keyword>
<dbReference type="InterPro" id="IPR008197">
    <property type="entry name" value="WAP_dom"/>
</dbReference>
<dbReference type="Pfam" id="PF00095">
    <property type="entry name" value="WAP"/>
    <property type="match status" value="2"/>
</dbReference>
<feature type="chain" id="PRO_5047003523" evidence="1">
    <location>
        <begin position="25"/>
        <end position="122"/>
    </location>
</feature>
<name>A0ABM5G4N3_9SAUR</name>
<keyword evidence="3" id="KW-1185">Reference proteome</keyword>
<feature type="signal peptide" evidence="1">
    <location>
        <begin position="1"/>
        <end position="24"/>
    </location>
</feature>
<dbReference type="PROSITE" id="PS51390">
    <property type="entry name" value="WAP"/>
    <property type="match status" value="2"/>
</dbReference>
<reference evidence="4" key="1">
    <citation type="submission" date="2025-08" db="UniProtKB">
        <authorList>
            <consortium name="RefSeq"/>
        </authorList>
    </citation>
    <scope>IDENTIFICATION</scope>
</reference>
<dbReference type="GeneID" id="140706439"/>
<evidence type="ECO:0000313" key="4">
    <source>
        <dbReference type="RefSeq" id="XP_072852608.1"/>
    </source>
</evidence>
<feature type="domain" description="WAP" evidence="2">
    <location>
        <begin position="78"/>
        <end position="122"/>
    </location>
</feature>
<evidence type="ECO:0000256" key="1">
    <source>
        <dbReference type="SAM" id="SignalP"/>
    </source>
</evidence>
<dbReference type="Gene3D" id="4.10.75.10">
    <property type="entry name" value="Elafin-like"/>
    <property type="match status" value="2"/>
</dbReference>
<sequence length="122" mass="13902">MKTLTAFLLVGLLALWTELPSTTSVKLPKELSKICQGTPFPCSIPGIIHRCRSDDDCPQNLRCCNYRCSRRCRIPLLPPVIPWSCPQNPIKCTAPGIDRCRYDYDCPKKQRCCYYNCARTCV</sequence>
<proteinExistence type="predicted"/>
<dbReference type="Proteomes" id="UP001652642">
    <property type="component" value="Chromosome 4"/>
</dbReference>
<accession>A0ABM5G4N3</accession>
<evidence type="ECO:0000313" key="3">
    <source>
        <dbReference type="Proteomes" id="UP001652642"/>
    </source>
</evidence>
<organism evidence="3 4">
    <name type="scientific">Pogona vitticeps</name>
    <name type="common">central bearded dragon</name>
    <dbReference type="NCBI Taxonomy" id="103695"/>
    <lineage>
        <taxon>Eukaryota</taxon>
        <taxon>Metazoa</taxon>
        <taxon>Chordata</taxon>
        <taxon>Craniata</taxon>
        <taxon>Vertebrata</taxon>
        <taxon>Euteleostomi</taxon>
        <taxon>Lepidosauria</taxon>
        <taxon>Squamata</taxon>
        <taxon>Bifurcata</taxon>
        <taxon>Unidentata</taxon>
        <taxon>Episquamata</taxon>
        <taxon>Toxicofera</taxon>
        <taxon>Iguania</taxon>
        <taxon>Acrodonta</taxon>
        <taxon>Agamidae</taxon>
        <taxon>Amphibolurinae</taxon>
        <taxon>Pogona</taxon>
    </lineage>
</organism>
<gene>
    <name evidence="4" type="primary">WFDC5</name>
</gene>
<dbReference type="InterPro" id="IPR036645">
    <property type="entry name" value="Elafin-like_sf"/>
</dbReference>
<dbReference type="RefSeq" id="XP_072852608.1">
    <property type="nucleotide sequence ID" value="XM_072996507.1"/>
</dbReference>
<feature type="domain" description="WAP" evidence="2">
    <location>
        <begin position="28"/>
        <end position="76"/>
    </location>
</feature>
<evidence type="ECO:0000259" key="2">
    <source>
        <dbReference type="PROSITE" id="PS51390"/>
    </source>
</evidence>
<dbReference type="SUPFAM" id="SSF57256">
    <property type="entry name" value="Elafin-like"/>
    <property type="match status" value="2"/>
</dbReference>